<protein>
    <submittedName>
        <fullName evidence="2">Uncharacterized protein</fullName>
    </submittedName>
</protein>
<sequence length="105" mass="11351">MTGEVDDDAEFESDEVERAPVRAVSVLLGVLLVGWLVGTPILYLKGSMVSGFEYPDRYETAHEFGVLLPALGLVMAIVSRQREWILAYVLGILCAVILLVGVATG</sequence>
<feature type="transmembrane region" description="Helical" evidence="1">
    <location>
        <begin position="21"/>
        <end position="41"/>
    </location>
</feature>
<keyword evidence="3" id="KW-1185">Reference proteome</keyword>
<dbReference type="Proteomes" id="UP000622552">
    <property type="component" value="Unassembled WGS sequence"/>
</dbReference>
<organism evidence="2 3">
    <name type="scientific">Longispora fulva</name>
    <dbReference type="NCBI Taxonomy" id="619741"/>
    <lineage>
        <taxon>Bacteria</taxon>
        <taxon>Bacillati</taxon>
        <taxon>Actinomycetota</taxon>
        <taxon>Actinomycetes</taxon>
        <taxon>Micromonosporales</taxon>
        <taxon>Micromonosporaceae</taxon>
        <taxon>Longispora</taxon>
    </lineage>
</organism>
<keyword evidence="1" id="KW-0812">Transmembrane</keyword>
<keyword evidence="1" id="KW-0472">Membrane</keyword>
<accession>A0A8J7KJA0</accession>
<reference evidence="2" key="1">
    <citation type="submission" date="2020-11" db="EMBL/GenBank/DDBJ databases">
        <title>Sequencing the genomes of 1000 actinobacteria strains.</title>
        <authorList>
            <person name="Klenk H.-P."/>
        </authorList>
    </citation>
    <scope>NUCLEOTIDE SEQUENCE</scope>
    <source>
        <strain evidence="2">DSM 45356</strain>
    </source>
</reference>
<feature type="transmembrane region" description="Helical" evidence="1">
    <location>
        <begin position="61"/>
        <end position="78"/>
    </location>
</feature>
<evidence type="ECO:0000313" key="3">
    <source>
        <dbReference type="Proteomes" id="UP000622552"/>
    </source>
</evidence>
<dbReference type="RefSeq" id="WP_197002383.1">
    <property type="nucleotide sequence ID" value="NZ_BONS01000003.1"/>
</dbReference>
<evidence type="ECO:0000313" key="2">
    <source>
        <dbReference type="EMBL" id="MBG6135246.1"/>
    </source>
</evidence>
<dbReference type="AlphaFoldDB" id="A0A8J7KJA0"/>
<name>A0A8J7KJA0_9ACTN</name>
<dbReference type="EMBL" id="JADOUF010000001">
    <property type="protein sequence ID" value="MBG6135246.1"/>
    <property type="molecule type" value="Genomic_DNA"/>
</dbReference>
<keyword evidence="1" id="KW-1133">Transmembrane helix</keyword>
<proteinExistence type="predicted"/>
<gene>
    <name evidence="2" type="ORF">IW245_001440</name>
</gene>
<feature type="transmembrane region" description="Helical" evidence="1">
    <location>
        <begin position="85"/>
        <end position="104"/>
    </location>
</feature>
<comment type="caution">
    <text evidence="2">The sequence shown here is derived from an EMBL/GenBank/DDBJ whole genome shotgun (WGS) entry which is preliminary data.</text>
</comment>
<evidence type="ECO:0000256" key="1">
    <source>
        <dbReference type="SAM" id="Phobius"/>
    </source>
</evidence>